<comment type="caution">
    <text evidence="7">The sequence shown here is derived from an EMBL/GenBank/DDBJ whole genome shotgun (WGS) entry which is preliminary data.</text>
</comment>
<dbReference type="AlphaFoldDB" id="A0A9D9EFI8"/>
<feature type="transmembrane region" description="Helical" evidence="6">
    <location>
        <begin position="402"/>
        <end position="424"/>
    </location>
</feature>
<protein>
    <submittedName>
        <fullName evidence="7">Polysaccharide biosynthesis C-terminal domain-containing protein</fullName>
    </submittedName>
</protein>
<dbReference type="Proteomes" id="UP000823637">
    <property type="component" value="Unassembled WGS sequence"/>
</dbReference>
<feature type="transmembrane region" description="Helical" evidence="6">
    <location>
        <begin position="460"/>
        <end position="478"/>
    </location>
</feature>
<reference evidence="7" key="2">
    <citation type="journal article" date="2021" name="PeerJ">
        <title>Extensive microbial diversity within the chicken gut microbiome revealed by metagenomics and culture.</title>
        <authorList>
            <person name="Gilroy R."/>
            <person name="Ravi A."/>
            <person name="Getino M."/>
            <person name="Pursley I."/>
            <person name="Horton D.L."/>
            <person name="Alikhan N.F."/>
            <person name="Baker D."/>
            <person name="Gharbi K."/>
            <person name="Hall N."/>
            <person name="Watson M."/>
            <person name="Adriaenssens E.M."/>
            <person name="Foster-Nyarko E."/>
            <person name="Jarju S."/>
            <person name="Secka A."/>
            <person name="Antonio M."/>
            <person name="Oren A."/>
            <person name="Chaudhuri R.R."/>
            <person name="La Ragione R."/>
            <person name="Hildebrand F."/>
            <person name="Pallen M.J."/>
        </authorList>
    </citation>
    <scope>NUCLEOTIDE SEQUENCE</scope>
    <source>
        <strain evidence="7">D3-1215</strain>
    </source>
</reference>
<feature type="transmembrane region" description="Helical" evidence="6">
    <location>
        <begin position="436"/>
        <end position="454"/>
    </location>
</feature>
<dbReference type="InterPro" id="IPR002797">
    <property type="entry name" value="Polysacc_synth"/>
</dbReference>
<feature type="transmembrane region" description="Helical" evidence="6">
    <location>
        <begin position="79"/>
        <end position="99"/>
    </location>
</feature>
<organism evidence="7 8">
    <name type="scientific">Candidatus Enterocola intestinipullorum</name>
    <dbReference type="NCBI Taxonomy" id="2840783"/>
    <lineage>
        <taxon>Bacteria</taxon>
        <taxon>Pseudomonadati</taxon>
        <taxon>Bacteroidota</taxon>
        <taxon>Bacteroidia</taxon>
        <taxon>Bacteroidales</taxon>
        <taxon>Candidatus Enterocola</taxon>
    </lineage>
</organism>
<dbReference type="PANTHER" id="PTHR30250:SF11">
    <property type="entry name" value="O-ANTIGEN TRANSPORTER-RELATED"/>
    <property type="match status" value="1"/>
</dbReference>
<keyword evidence="4 6" id="KW-1133">Transmembrane helix</keyword>
<evidence type="ECO:0000256" key="1">
    <source>
        <dbReference type="ARBA" id="ARBA00004651"/>
    </source>
</evidence>
<evidence type="ECO:0000256" key="6">
    <source>
        <dbReference type="SAM" id="Phobius"/>
    </source>
</evidence>
<keyword evidence="3 6" id="KW-0812">Transmembrane</keyword>
<proteinExistence type="predicted"/>
<keyword evidence="2" id="KW-1003">Cell membrane</keyword>
<evidence type="ECO:0000256" key="3">
    <source>
        <dbReference type="ARBA" id="ARBA00022692"/>
    </source>
</evidence>
<evidence type="ECO:0000313" key="7">
    <source>
        <dbReference type="EMBL" id="MBO8447186.1"/>
    </source>
</evidence>
<evidence type="ECO:0000256" key="5">
    <source>
        <dbReference type="ARBA" id="ARBA00023136"/>
    </source>
</evidence>
<reference evidence="7" key="1">
    <citation type="submission" date="2020-10" db="EMBL/GenBank/DDBJ databases">
        <authorList>
            <person name="Gilroy R."/>
        </authorList>
    </citation>
    <scope>NUCLEOTIDE SEQUENCE</scope>
    <source>
        <strain evidence="7">D3-1215</strain>
    </source>
</reference>
<feature type="transmembrane region" description="Helical" evidence="6">
    <location>
        <begin position="345"/>
        <end position="365"/>
    </location>
</feature>
<feature type="transmembrane region" description="Helical" evidence="6">
    <location>
        <begin position="119"/>
        <end position="140"/>
    </location>
</feature>
<dbReference type="InterPro" id="IPR050833">
    <property type="entry name" value="Poly_Biosynth_Transport"/>
</dbReference>
<dbReference type="EMBL" id="JADIMR010000083">
    <property type="protein sequence ID" value="MBO8447186.1"/>
    <property type="molecule type" value="Genomic_DNA"/>
</dbReference>
<feature type="transmembrane region" description="Helical" evidence="6">
    <location>
        <begin position="229"/>
        <end position="249"/>
    </location>
</feature>
<evidence type="ECO:0000256" key="2">
    <source>
        <dbReference type="ARBA" id="ARBA00022475"/>
    </source>
</evidence>
<gene>
    <name evidence="7" type="ORF">IAC32_05530</name>
</gene>
<evidence type="ECO:0000313" key="8">
    <source>
        <dbReference type="Proteomes" id="UP000823637"/>
    </source>
</evidence>
<name>A0A9D9EFI8_9BACT</name>
<evidence type="ECO:0000256" key="4">
    <source>
        <dbReference type="ARBA" id="ARBA00022989"/>
    </source>
</evidence>
<feature type="transmembrane region" description="Helical" evidence="6">
    <location>
        <begin position="195"/>
        <end position="217"/>
    </location>
</feature>
<feature type="transmembrane region" description="Helical" evidence="6">
    <location>
        <begin position="377"/>
        <end position="396"/>
    </location>
</feature>
<feature type="transmembrane region" description="Helical" evidence="6">
    <location>
        <begin position="313"/>
        <end position="333"/>
    </location>
</feature>
<sequence length="502" mass="56807">MADIKKLAKETAVYGVSSILGRFLNWCLVPLYTYVLADTAEFGIYTNIYAWTALALVILTYGMETGLFRFINKTENDPLTVYGTALTSLFVTSSLFLAVVLPNSGTVAAWLGYGKHPEYIAIMAAVLAMDAFGSIVFAYLRHKKKSVRFALLKLFFIVANILCNIFFLVLCPKIWESAPRYISWFYVPDYGVGYIFVSNLIATSLETLLLLPSVFVGRLRFDSGLLARMLRYSLPILVFGVVGIMDQSLDKMLYPMLLDDRDAAESQLGIYGACYKIALIMMLFTQAFRYAYEPFVFSKNKDADSRKVYADIMKYYIITALAICLGMVAYLDILKYLIHSSYWEGLVVVPIILASYLFQGIYFNLSFWYKLADRTIWGVYLSLLGCVVNCALLFLLVPRIGYVGAALASLSAYTVMMLVSYFLSQKNMPVDYDLHAIFKYVGLAAMLFAGMEIFKTRWFWVNILINTCLLAIFVVYLVRTDLPLSQIPLINKSVKRNKKQVS</sequence>
<dbReference type="Pfam" id="PF01943">
    <property type="entry name" value="Polysacc_synt"/>
    <property type="match status" value="1"/>
</dbReference>
<dbReference type="GO" id="GO:0005886">
    <property type="term" value="C:plasma membrane"/>
    <property type="evidence" value="ECO:0007669"/>
    <property type="project" value="UniProtKB-SubCell"/>
</dbReference>
<accession>A0A9D9EFI8</accession>
<keyword evidence="5 6" id="KW-0472">Membrane</keyword>
<dbReference type="PANTHER" id="PTHR30250">
    <property type="entry name" value="PST FAMILY PREDICTED COLANIC ACID TRANSPORTER"/>
    <property type="match status" value="1"/>
</dbReference>
<feature type="transmembrane region" description="Helical" evidence="6">
    <location>
        <begin position="48"/>
        <end position="67"/>
    </location>
</feature>
<feature type="transmembrane region" description="Helical" evidence="6">
    <location>
        <begin position="269"/>
        <end position="292"/>
    </location>
</feature>
<comment type="subcellular location">
    <subcellularLocation>
        <location evidence="1">Cell membrane</location>
        <topology evidence="1">Multi-pass membrane protein</topology>
    </subcellularLocation>
</comment>
<feature type="transmembrane region" description="Helical" evidence="6">
    <location>
        <begin position="12"/>
        <end position="36"/>
    </location>
</feature>
<feature type="transmembrane region" description="Helical" evidence="6">
    <location>
        <begin position="152"/>
        <end position="175"/>
    </location>
</feature>